<dbReference type="EMBL" id="FOAG01000002">
    <property type="protein sequence ID" value="SEK71518.1"/>
    <property type="molecule type" value="Genomic_DNA"/>
</dbReference>
<dbReference type="Proteomes" id="UP000199582">
    <property type="component" value="Unassembled WGS sequence"/>
</dbReference>
<dbReference type="GO" id="GO:0016791">
    <property type="term" value="F:phosphatase activity"/>
    <property type="evidence" value="ECO:0007669"/>
    <property type="project" value="TreeGrafter"/>
</dbReference>
<keyword evidence="3" id="KW-1185">Reference proteome</keyword>
<dbReference type="GO" id="GO:0008803">
    <property type="term" value="F:bis(5'-nucleosyl)-tetraphosphatase (symmetrical) activity"/>
    <property type="evidence" value="ECO:0007669"/>
    <property type="project" value="TreeGrafter"/>
</dbReference>
<name>A0A1H7JA64_9RHOB</name>
<dbReference type="STRING" id="1287727.SAMN05443999_102117"/>
<dbReference type="RefSeq" id="WP_093032325.1">
    <property type="nucleotide sequence ID" value="NZ_FOAG01000002.1"/>
</dbReference>
<dbReference type="InterPro" id="IPR004843">
    <property type="entry name" value="Calcineurin-like_PHP"/>
</dbReference>
<dbReference type="InterPro" id="IPR029052">
    <property type="entry name" value="Metallo-depent_PP-like"/>
</dbReference>
<dbReference type="PANTHER" id="PTHR42850:SF4">
    <property type="entry name" value="ZINC-DEPENDENT ENDOPOLYPHOSPHATASE"/>
    <property type="match status" value="1"/>
</dbReference>
<proteinExistence type="predicted"/>
<sequence>MTRPIYAIPDIHGQDDLLEAALDRVERDGGAGACIVFLGDLVDRGAGSRTVIERLMTAQAEGRDWTVLRGNHDQLFVDFLDHGGTGSPRMRAGLTWLNERLGGAQTLASYGVSASEALHDPAVARAAVPRGHRDWLAGLPLWQEVGDLLFVHAGIRPGLPMRMQDPSDLMWIREGFLEHEAPHPWLVVHGHTALDVPQHFGNRIDLDGGAGYGRPLWPAVFEGQDCWLLTDRGRVPLRP</sequence>
<dbReference type="Gene3D" id="3.60.21.10">
    <property type="match status" value="1"/>
</dbReference>
<dbReference type="GO" id="GO:0005737">
    <property type="term" value="C:cytoplasm"/>
    <property type="evidence" value="ECO:0007669"/>
    <property type="project" value="TreeGrafter"/>
</dbReference>
<dbReference type="InterPro" id="IPR050126">
    <property type="entry name" value="Ap4A_hydrolase"/>
</dbReference>
<organism evidence="2 3">
    <name type="scientific">Roseovarius azorensis</name>
    <dbReference type="NCBI Taxonomy" id="1287727"/>
    <lineage>
        <taxon>Bacteria</taxon>
        <taxon>Pseudomonadati</taxon>
        <taxon>Pseudomonadota</taxon>
        <taxon>Alphaproteobacteria</taxon>
        <taxon>Rhodobacterales</taxon>
        <taxon>Roseobacteraceae</taxon>
        <taxon>Roseovarius</taxon>
    </lineage>
</organism>
<gene>
    <name evidence="2" type="ORF">SAMN05443999_102117</name>
</gene>
<dbReference type="Pfam" id="PF00149">
    <property type="entry name" value="Metallophos"/>
    <property type="match status" value="1"/>
</dbReference>
<feature type="domain" description="Calcineurin-like phosphoesterase" evidence="1">
    <location>
        <begin position="4"/>
        <end position="202"/>
    </location>
</feature>
<dbReference type="PANTHER" id="PTHR42850">
    <property type="entry name" value="METALLOPHOSPHOESTERASE"/>
    <property type="match status" value="1"/>
</dbReference>
<dbReference type="GO" id="GO:0110154">
    <property type="term" value="P:RNA decapping"/>
    <property type="evidence" value="ECO:0007669"/>
    <property type="project" value="TreeGrafter"/>
</dbReference>
<accession>A0A1H7JA64</accession>
<dbReference type="OrthoDB" id="9807890at2"/>
<evidence type="ECO:0000259" key="1">
    <source>
        <dbReference type="Pfam" id="PF00149"/>
    </source>
</evidence>
<reference evidence="2 3" key="1">
    <citation type="submission" date="2016-10" db="EMBL/GenBank/DDBJ databases">
        <authorList>
            <person name="de Groot N.N."/>
        </authorList>
    </citation>
    <scope>NUCLEOTIDE SEQUENCE [LARGE SCALE GENOMIC DNA]</scope>
    <source>
        <strain evidence="2 3">DSM 100674</strain>
    </source>
</reference>
<evidence type="ECO:0000313" key="2">
    <source>
        <dbReference type="EMBL" id="SEK71518.1"/>
    </source>
</evidence>
<dbReference type="SUPFAM" id="SSF56300">
    <property type="entry name" value="Metallo-dependent phosphatases"/>
    <property type="match status" value="1"/>
</dbReference>
<evidence type="ECO:0000313" key="3">
    <source>
        <dbReference type="Proteomes" id="UP000199582"/>
    </source>
</evidence>
<dbReference type="AlphaFoldDB" id="A0A1H7JA64"/>
<protein>
    <submittedName>
        <fullName evidence="2">Serine/threonine protein phosphatase 1</fullName>
    </submittedName>
</protein>